<feature type="compositionally biased region" description="Basic and acidic residues" evidence="1">
    <location>
        <begin position="63"/>
        <end position="77"/>
    </location>
</feature>
<feature type="region of interest" description="Disordered" evidence="1">
    <location>
        <begin position="147"/>
        <end position="181"/>
    </location>
</feature>
<evidence type="ECO:0000313" key="2">
    <source>
        <dbReference type="EMBL" id="KAF4731582.1"/>
    </source>
</evidence>
<protein>
    <submittedName>
        <fullName evidence="2">Uncharacterized protein</fullName>
    </submittedName>
</protein>
<dbReference type="Proteomes" id="UP000574390">
    <property type="component" value="Unassembled WGS sequence"/>
</dbReference>
<sequence length="230" mass="26708">MGRSVDRPCPREEVRRNYDNPNRLAQPSVRTRSEILAEAERYRQGERHGGVVGKVGFRLHLGQGRETDSPGDRRDASDQGGLANLGLYRKHTVYSVGVVDIQRHRNIVEAHPASVSDCRLRQSIRVEASTEVKRRNATVRMCDRHRERKPLRKRVKSLPLYHRQQQRKTRKRRRKDSGVKGPEGNVVFVKWCTIINGYSVMYHYSASPKRKKSDKFSVILEVYPDNPRRE</sequence>
<feature type="region of interest" description="Disordered" evidence="1">
    <location>
        <begin position="61"/>
        <end position="80"/>
    </location>
</feature>
<feature type="compositionally biased region" description="Basic and acidic residues" evidence="1">
    <location>
        <begin position="1"/>
        <end position="18"/>
    </location>
</feature>
<feature type="region of interest" description="Disordered" evidence="1">
    <location>
        <begin position="1"/>
        <end position="24"/>
    </location>
</feature>
<feature type="compositionally biased region" description="Basic residues" evidence="1">
    <location>
        <begin position="164"/>
        <end position="175"/>
    </location>
</feature>
<organism evidence="2 3">
    <name type="scientific">Perkinsus olseni</name>
    <name type="common">Perkinsus atlanticus</name>
    <dbReference type="NCBI Taxonomy" id="32597"/>
    <lineage>
        <taxon>Eukaryota</taxon>
        <taxon>Sar</taxon>
        <taxon>Alveolata</taxon>
        <taxon>Perkinsozoa</taxon>
        <taxon>Perkinsea</taxon>
        <taxon>Perkinsida</taxon>
        <taxon>Perkinsidae</taxon>
        <taxon>Perkinsus</taxon>
    </lineage>
</organism>
<evidence type="ECO:0000256" key="1">
    <source>
        <dbReference type="SAM" id="MobiDB-lite"/>
    </source>
</evidence>
<comment type="caution">
    <text evidence="2">The sequence shown here is derived from an EMBL/GenBank/DDBJ whole genome shotgun (WGS) entry which is preliminary data.</text>
</comment>
<proteinExistence type="predicted"/>
<feature type="compositionally biased region" description="Basic residues" evidence="1">
    <location>
        <begin position="147"/>
        <end position="156"/>
    </location>
</feature>
<reference evidence="2 3" key="1">
    <citation type="submission" date="2020-04" db="EMBL/GenBank/DDBJ databases">
        <title>Perkinsus olseni comparative genomics.</title>
        <authorList>
            <person name="Bogema D.R."/>
        </authorList>
    </citation>
    <scope>NUCLEOTIDE SEQUENCE [LARGE SCALE GENOMIC DNA]</scope>
    <source>
        <strain evidence="2">ATCC PRA-205</strain>
    </source>
</reference>
<dbReference type="EMBL" id="JABANM010015108">
    <property type="protein sequence ID" value="KAF4731582.1"/>
    <property type="molecule type" value="Genomic_DNA"/>
</dbReference>
<evidence type="ECO:0000313" key="3">
    <source>
        <dbReference type="Proteomes" id="UP000574390"/>
    </source>
</evidence>
<dbReference type="AlphaFoldDB" id="A0A7J6SG88"/>
<accession>A0A7J6SG88</accession>
<gene>
    <name evidence="2" type="ORF">FOZ62_000573</name>
</gene>
<name>A0A7J6SG88_PEROL</name>